<dbReference type="InterPro" id="IPR029063">
    <property type="entry name" value="SAM-dependent_MTases_sf"/>
</dbReference>
<dbReference type="InterPro" id="IPR036028">
    <property type="entry name" value="SH3-like_dom_sf"/>
</dbReference>
<dbReference type="PROSITE" id="PS50002">
    <property type="entry name" value="SH3"/>
    <property type="match status" value="1"/>
</dbReference>
<dbReference type="EC" id="2.1.1.319" evidence="5"/>
<accession>A0A9X0CT80</accession>
<reference evidence="5" key="1">
    <citation type="submission" date="2023-01" db="EMBL/GenBank/DDBJ databases">
        <title>Genome assembly of the deep-sea coral Lophelia pertusa.</title>
        <authorList>
            <person name="Herrera S."/>
            <person name="Cordes E."/>
        </authorList>
    </citation>
    <scope>NUCLEOTIDE SEQUENCE</scope>
    <source>
        <strain evidence="5">USNM1676648</strain>
        <tissue evidence="5">Polyp</tissue>
    </source>
</reference>
<sequence>MAGVGIEDKGKRKQFPRTVVAISDFVAGDETQLSFNEGDELVILSEESSDWCGVNWMGDGQANKVYAVDASEDIGSVTTELIKRNDVQETISVIIGKIEDVELPEKVDVILSEWMGTFLVSEFMIDSVLFARD</sequence>
<dbReference type="GO" id="GO:0032259">
    <property type="term" value="P:methylation"/>
    <property type="evidence" value="ECO:0007669"/>
    <property type="project" value="UniProtKB-KW"/>
</dbReference>
<dbReference type="PANTHER" id="PTHR11006:SF92">
    <property type="entry name" value="PROTEIN ARGININE N-METHYLTRANSFERASE 2"/>
    <property type="match status" value="1"/>
</dbReference>
<protein>
    <submittedName>
        <fullName evidence="5">Protein-arginine omega-N asymmetric methyltransferase</fullName>
        <ecNumber evidence="5">2.1.1.319</ecNumber>
    </submittedName>
</protein>
<dbReference type="PANTHER" id="PTHR11006">
    <property type="entry name" value="PROTEIN ARGININE N-METHYLTRANSFERASE"/>
    <property type="match status" value="1"/>
</dbReference>
<comment type="caution">
    <text evidence="5">The sequence shown here is derived from an EMBL/GenBank/DDBJ whole genome shotgun (WGS) entry which is preliminary data.</text>
</comment>
<dbReference type="AlphaFoldDB" id="A0A9X0CT80"/>
<dbReference type="GO" id="GO:0005634">
    <property type="term" value="C:nucleus"/>
    <property type="evidence" value="ECO:0007669"/>
    <property type="project" value="TreeGrafter"/>
</dbReference>
<dbReference type="EMBL" id="MU826831">
    <property type="protein sequence ID" value="KAJ7373363.1"/>
    <property type="molecule type" value="Genomic_DNA"/>
</dbReference>
<dbReference type="InterPro" id="IPR001452">
    <property type="entry name" value="SH3_domain"/>
</dbReference>
<evidence type="ECO:0000256" key="3">
    <source>
        <dbReference type="PROSITE-ProRule" id="PRU00192"/>
    </source>
</evidence>
<dbReference type="OrthoDB" id="7848332at2759"/>
<dbReference type="Gene3D" id="3.40.50.150">
    <property type="entry name" value="Vaccinia Virus protein VP39"/>
    <property type="match status" value="1"/>
</dbReference>
<dbReference type="SUPFAM" id="SSF50044">
    <property type="entry name" value="SH3-domain"/>
    <property type="match status" value="1"/>
</dbReference>
<keyword evidence="6" id="KW-1185">Reference proteome</keyword>
<feature type="domain" description="SH3" evidence="4">
    <location>
        <begin position="14"/>
        <end position="87"/>
    </location>
</feature>
<dbReference type="InterPro" id="IPR025799">
    <property type="entry name" value="Arg_MeTrfase"/>
</dbReference>
<evidence type="ECO:0000256" key="1">
    <source>
        <dbReference type="ARBA" id="ARBA00022443"/>
    </source>
</evidence>
<keyword evidence="5" id="KW-0808">Transferase</keyword>
<organism evidence="5 6">
    <name type="scientific">Desmophyllum pertusum</name>
    <dbReference type="NCBI Taxonomy" id="174260"/>
    <lineage>
        <taxon>Eukaryota</taxon>
        <taxon>Metazoa</taxon>
        <taxon>Cnidaria</taxon>
        <taxon>Anthozoa</taxon>
        <taxon>Hexacorallia</taxon>
        <taxon>Scleractinia</taxon>
        <taxon>Caryophylliina</taxon>
        <taxon>Caryophylliidae</taxon>
        <taxon>Desmophyllum</taxon>
    </lineage>
</organism>
<evidence type="ECO:0000259" key="4">
    <source>
        <dbReference type="PROSITE" id="PS50002"/>
    </source>
</evidence>
<evidence type="ECO:0000313" key="5">
    <source>
        <dbReference type="EMBL" id="KAJ7373363.1"/>
    </source>
</evidence>
<name>A0A9X0CT80_9CNID</name>
<keyword evidence="1 3" id="KW-0728">SH3 domain</keyword>
<dbReference type="Pfam" id="PF00018">
    <property type="entry name" value="SH3_1"/>
    <property type="match status" value="1"/>
</dbReference>
<gene>
    <name evidence="5" type="primary">PRMT2_2</name>
    <name evidence="5" type="ORF">OS493_012955</name>
</gene>
<evidence type="ECO:0000313" key="6">
    <source>
        <dbReference type="Proteomes" id="UP001163046"/>
    </source>
</evidence>
<dbReference type="GO" id="GO:0035242">
    <property type="term" value="F:protein-arginine omega-N asymmetric methyltransferase activity"/>
    <property type="evidence" value="ECO:0007669"/>
    <property type="project" value="UniProtKB-EC"/>
</dbReference>
<dbReference type="Proteomes" id="UP001163046">
    <property type="component" value="Unassembled WGS sequence"/>
</dbReference>
<keyword evidence="5" id="KW-0489">Methyltransferase</keyword>
<keyword evidence="2" id="KW-0949">S-adenosyl-L-methionine</keyword>
<dbReference type="SUPFAM" id="SSF53335">
    <property type="entry name" value="S-adenosyl-L-methionine-dependent methyltransferases"/>
    <property type="match status" value="1"/>
</dbReference>
<dbReference type="GO" id="GO:0042054">
    <property type="term" value="F:histone methyltransferase activity"/>
    <property type="evidence" value="ECO:0007669"/>
    <property type="project" value="TreeGrafter"/>
</dbReference>
<dbReference type="Gene3D" id="2.30.30.40">
    <property type="entry name" value="SH3 Domains"/>
    <property type="match status" value="1"/>
</dbReference>
<proteinExistence type="predicted"/>
<evidence type="ECO:0000256" key="2">
    <source>
        <dbReference type="ARBA" id="ARBA00022691"/>
    </source>
</evidence>